<dbReference type="PANTHER" id="PTHR15710">
    <property type="entry name" value="E3 UBIQUITIN-PROTEIN LIGASE PRAJA"/>
    <property type="match status" value="1"/>
</dbReference>
<dbReference type="Pfam" id="PF13639">
    <property type="entry name" value="zf-RING_2"/>
    <property type="match status" value="1"/>
</dbReference>
<keyword evidence="5 8" id="KW-0863">Zinc-finger</keyword>
<dbReference type="GO" id="GO:0016567">
    <property type="term" value="P:protein ubiquitination"/>
    <property type="evidence" value="ECO:0007669"/>
    <property type="project" value="TreeGrafter"/>
</dbReference>
<dbReference type="EC" id="2.3.2.27" evidence="2"/>
<dbReference type="Gene3D" id="3.30.40.10">
    <property type="entry name" value="Zinc/RING finger domain, C3HC4 (zinc finger)"/>
    <property type="match status" value="1"/>
</dbReference>
<evidence type="ECO:0000256" key="7">
    <source>
        <dbReference type="ARBA" id="ARBA00022833"/>
    </source>
</evidence>
<dbReference type="GO" id="GO:0061630">
    <property type="term" value="F:ubiquitin protein ligase activity"/>
    <property type="evidence" value="ECO:0007669"/>
    <property type="project" value="UniProtKB-EC"/>
</dbReference>
<evidence type="ECO:0000256" key="6">
    <source>
        <dbReference type="ARBA" id="ARBA00022786"/>
    </source>
</evidence>
<evidence type="ECO:0000256" key="3">
    <source>
        <dbReference type="ARBA" id="ARBA00022679"/>
    </source>
</evidence>
<dbReference type="PROSITE" id="PS50089">
    <property type="entry name" value="ZF_RING_2"/>
    <property type="match status" value="1"/>
</dbReference>
<evidence type="ECO:0000313" key="10">
    <source>
        <dbReference type="EMBL" id="ESQ33636.1"/>
    </source>
</evidence>
<keyword evidence="11" id="KW-1185">Reference proteome</keyword>
<reference evidence="10 11" key="1">
    <citation type="journal article" date="2013" name="Front. Plant Sci.">
        <title>The Reference Genome of the Halophytic Plant Eutrema salsugineum.</title>
        <authorList>
            <person name="Yang R."/>
            <person name="Jarvis D.E."/>
            <person name="Chen H."/>
            <person name="Beilstein M.A."/>
            <person name="Grimwood J."/>
            <person name="Jenkins J."/>
            <person name="Shu S."/>
            <person name="Prochnik S."/>
            <person name="Xin M."/>
            <person name="Ma C."/>
            <person name="Schmutz J."/>
            <person name="Wing R.A."/>
            <person name="Mitchell-Olds T."/>
            <person name="Schumaker K.S."/>
            <person name="Wang X."/>
        </authorList>
    </citation>
    <scope>NUCLEOTIDE SEQUENCE [LARGE SCALE GENOMIC DNA]</scope>
</reference>
<dbReference type="GO" id="GO:0008270">
    <property type="term" value="F:zinc ion binding"/>
    <property type="evidence" value="ECO:0007669"/>
    <property type="project" value="UniProtKB-KW"/>
</dbReference>
<evidence type="ECO:0000256" key="1">
    <source>
        <dbReference type="ARBA" id="ARBA00000900"/>
    </source>
</evidence>
<dbReference type="AlphaFoldDB" id="V4MPS1"/>
<evidence type="ECO:0000256" key="2">
    <source>
        <dbReference type="ARBA" id="ARBA00012483"/>
    </source>
</evidence>
<dbReference type="SMART" id="SM00184">
    <property type="entry name" value="RING"/>
    <property type="match status" value="1"/>
</dbReference>
<dbReference type="GO" id="GO:0005737">
    <property type="term" value="C:cytoplasm"/>
    <property type="evidence" value="ECO:0007669"/>
    <property type="project" value="TreeGrafter"/>
</dbReference>
<feature type="domain" description="RING-type" evidence="9">
    <location>
        <begin position="64"/>
        <end position="105"/>
    </location>
</feature>
<keyword evidence="7" id="KW-0862">Zinc</keyword>
<gene>
    <name evidence="10" type="ORF">EUTSA_v10009413mg</name>
</gene>
<dbReference type="InterPro" id="IPR001841">
    <property type="entry name" value="Znf_RING"/>
</dbReference>
<dbReference type="PANTHER" id="PTHR15710:SF242">
    <property type="entry name" value="OS06G0633500 PROTEIN"/>
    <property type="match status" value="1"/>
</dbReference>
<evidence type="ECO:0000256" key="4">
    <source>
        <dbReference type="ARBA" id="ARBA00022723"/>
    </source>
</evidence>
<evidence type="ECO:0000259" key="9">
    <source>
        <dbReference type="PROSITE" id="PS50089"/>
    </source>
</evidence>
<dbReference type="FunFam" id="3.30.40.10:FF:000127">
    <property type="entry name" value="E3 ubiquitin-protein ligase RNF181"/>
    <property type="match status" value="1"/>
</dbReference>
<dbReference type="EMBL" id="KI517683">
    <property type="protein sequence ID" value="ESQ33636.1"/>
    <property type="molecule type" value="Genomic_DNA"/>
</dbReference>
<protein>
    <recommendedName>
        <fullName evidence="2">RING-type E3 ubiquitin transferase</fullName>
        <ecNumber evidence="2">2.3.2.27</ecNumber>
    </recommendedName>
</protein>
<evidence type="ECO:0000256" key="8">
    <source>
        <dbReference type="PROSITE-ProRule" id="PRU00175"/>
    </source>
</evidence>
<evidence type="ECO:0000313" key="11">
    <source>
        <dbReference type="Proteomes" id="UP000030689"/>
    </source>
</evidence>
<keyword evidence="3" id="KW-0808">Transferase</keyword>
<dbReference type="InterPro" id="IPR013083">
    <property type="entry name" value="Znf_RING/FYVE/PHD"/>
</dbReference>
<dbReference type="Gramene" id="ESQ33636">
    <property type="protein sequence ID" value="ESQ33636"/>
    <property type="gene ID" value="EUTSA_v10009413mg"/>
</dbReference>
<accession>V4MPS1</accession>
<keyword evidence="6" id="KW-0833">Ubl conjugation pathway</keyword>
<dbReference type="SUPFAM" id="SSF57850">
    <property type="entry name" value="RING/U-box"/>
    <property type="match status" value="1"/>
</dbReference>
<proteinExistence type="predicted"/>
<organism evidence="10 11">
    <name type="scientific">Eutrema salsugineum</name>
    <name type="common">Saltwater cress</name>
    <name type="synonym">Sisymbrium salsugineum</name>
    <dbReference type="NCBI Taxonomy" id="72664"/>
    <lineage>
        <taxon>Eukaryota</taxon>
        <taxon>Viridiplantae</taxon>
        <taxon>Streptophyta</taxon>
        <taxon>Embryophyta</taxon>
        <taxon>Tracheophyta</taxon>
        <taxon>Spermatophyta</taxon>
        <taxon>Magnoliopsida</taxon>
        <taxon>eudicotyledons</taxon>
        <taxon>Gunneridae</taxon>
        <taxon>Pentapetalae</taxon>
        <taxon>rosids</taxon>
        <taxon>malvids</taxon>
        <taxon>Brassicales</taxon>
        <taxon>Brassicaceae</taxon>
        <taxon>Eutremeae</taxon>
        <taxon>Eutrema</taxon>
    </lineage>
</organism>
<keyword evidence="4" id="KW-0479">Metal-binding</keyword>
<sequence length="122" mass="13788">MSHDDLDLRWIIADTRLLVQNLFRNVEQTRNGIRGRRGGAPPAAKSAMEAVETFEVASSSQGDCAVCTDAMVMGEIGKKLPCGHCYHESCILPWLRTRNSCPLCRFQLQTDDAEYESKRRRE</sequence>
<dbReference type="KEGG" id="eus:EUTSA_v10009413mg"/>
<evidence type="ECO:0000256" key="5">
    <source>
        <dbReference type="ARBA" id="ARBA00022771"/>
    </source>
</evidence>
<dbReference type="Proteomes" id="UP000030689">
    <property type="component" value="Unassembled WGS sequence"/>
</dbReference>
<name>V4MPS1_EUTSA</name>
<dbReference type="OMA" id="CYHESCI"/>
<dbReference type="OrthoDB" id="1110310at2759"/>
<dbReference type="eggNOG" id="KOG0800">
    <property type="taxonomic scope" value="Eukaryota"/>
</dbReference>
<comment type="catalytic activity">
    <reaction evidence="1">
        <text>S-ubiquitinyl-[E2 ubiquitin-conjugating enzyme]-L-cysteine + [acceptor protein]-L-lysine = [E2 ubiquitin-conjugating enzyme]-L-cysteine + N(6)-ubiquitinyl-[acceptor protein]-L-lysine.</text>
        <dbReference type="EC" id="2.3.2.27"/>
    </reaction>
</comment>